<gene>
    <name evidence="6" type="ORF">PMAYCL1PPCAC_28542</name>
</gene>
<dbReference type="AlphaFoldDB" id="A0AAN5IA36"/>
<evidence type="ECO:0000256" key="1">
    <source>
        <dbReference type="ARBA" id="ARBA00022737"/>
    </source>
</evidence>
<organism evidence="6 7">
    <name type="scientific">Pristionchus mayeri</name>
    <dbReference type="NCBI Taxonomy" id="1317129"/>
    <lineage>
        <taxon>Eukaryota</taxon>
        <taxon>Metazoa</taxon>
        <taxon>Ecdysozoa</taxon>
        <taxon>Nematoda</taxon>
        <taxon>Chromadorea</taxon>
        <taxon>Rhabditida</taxon>
        <taxon>Rhabditina</taxon>
        <taxon>Diplogasteromorpha</taxon>
        <taxon>Diplogasteroidea</taxon>
        <taxon>Neodiplogasteridae</taxon>
        <taxon>Pristionchus</taxon>
    </lineage>
</organism>
<feature type="non-terminal residue" evidence="6">
    <location>
        <position position="1"/>
    </location>
</feature>
<dbReference type="Proteomes" id="UP001328107">
    <property type="component" value="Unassembled WGS sequence"/>
</dbReference>
<comment type="caution">
    <text evidence="6">The sequence shown here is derived from an EMBL/GenBank/DDBJ whole genome shotgun (WGS) entry which is preliminary data.</text>
</comment>
<accession>A0AAN5IA36</accession>
<dbReference type="Pfam" id="PF00066">
    <property type="entry name" value="Notch"/>
    <property type="match status" value="1"/>
</dbReference>
<proteinExistence type="predicted"/>
<keyword evidence="7" id="KW-1185">Reference proteome</keyword>
<feature type="region of interest" description="Disordered" evidence="4">
    <location>
        <begin position="316"/>
        <end position="338"/>
    </location>
</feature>
<sequence>SQNRTHFLFQYHPPVLLSLLTNISTEQKSMRNIYTKPQFNANNSLNIRNFPFQLSNVEMNSLVSFLLLFIIFISSCHGKGEQSITEEESNKSAWMAIAARRRARYPHGRPAHLSNHTEMDVDSCSSYCRSMQGDGFCQQACNTPGCYGDLGDCHYLYHLPCDLRDCPKDSEECREECTIRGCSKGCMDREQALLAFLPSMHPRTLCHIFFSLEENLHNSTGFTLELAAVHSFDNTTYSVVSNYCENENASVKEEAMAVFVVRVGGRVTAADTEILDELKRLGTNEYLAQITPLLLTKRQMQQLIAEGDFLHQRREEMRKTKERREETWRKKANTTRII</sequence>
<keyword evidence="2" id="KW-1015">Disulfide bond</keyword>
<evidence type="ECO:0000256" key="2">
    <source>
        <dbReference type="ARBA" id="ARBA00023157"/>
    </source>
</evidence>
<evidence type="ECO:0000256" key="3">
    <source>
        <dbReference type="ARBA" id="ARBA00023180"/>
    </source>
</evidence>
<reference evidence="7" key="1">
    <citation type="submission" date="2022-10" db="EMBL/GenBank/DDBJ databases">
        <title>Genome assembly of Pristionchus species.</title>
        <authorList>
            <person name="Yoshida K."/>
            <person name="Sommer R.J."/>
        </authorList>
    </citation>
    <scope>NUCLEOTIDE SEQUENCE [LARGE SCALE GENOMIC DNA]</scope>
    <source>
        <strain evidence="7">RS5460</strain>
    </source>
</reference>
<name>A0AAN5IA36_9BILA</name>
<keyword evidence="3" id="KW-0325">Glycoprotein</keyword>
<keyword evidence="1" id="KW-0677">Repeat</keyword>
<feature type="compositionally biased region" description="Basic and acidic residues" evidence="4">
    <location>
        <begin position="316"/>
        <end position="329"/>
    </location>
</feature>
<dbReference type="EMBL" id="BTRK01000006">
    <property type="protein sequence ID" value="GMR58347.1"/>
    <property type="molecule type" value="Genomic_DNA"/>
</dbReference>
<evidence type="ECO:0000313" key="7">
    <source>
        <dbReference type="Proteomes" id="UP001328107"/>
    </source>
</evidence>
<dbReference type="Gene3D" id="3.30.300.320">
    <property type="match status" value="1"/>
</dbReference>
<evidence type="ECO:0000259" key="5">
    <source>
        <dbReference type="Pfam" id="PF00066"/>
    </source>
</evidence>
<evidence type="ECO:0000313" key="6">
    <source>
        <dbReference type="EMBL" id="GMR58347.1"/>
    </source>
</evidence>
<feature type="domain" description="LNR" evidence="5">
    <location>
        <begin position="123"/>
        <end position="153"/>
    </location>
</feature>
<protein>
    <recommendedName>
        <fullName evidence="5">LNR domain-containing protein</fullName>
    </recommendedName>
</protein>
<evidence type="ECO:0000256" key="4">
    <source>
        <dbReference type="SAM" id="MobiDB-lite"/>
    </source>
</evidence>
<dbReference type="InterPro" id="IPR000800">
    <property type="entry name" value="Notch_dom"/>
</dbReference>